<dbReference type="PANTHER" id="PTHR31633:SF1">
    <property type="entry name" value="H_ACA RIBONUCLEOPROTEIN COMPLEX NON-CORE SUBUNIT NAF1"/>
    <property type="match status" value="1"/>
</dbReference>
<comment type="subcellular location">
    <subcellularLocation>
        <location evidence="1">Nucleus</location>
    </subcellularLocation>
</comment>
<evidence type="ECO:0000256" key="1">
    <source>
        <dbReference type="ARBA" id="ARBA00004123"/>
    </source>
</evidence>
<dbReference type="Pfam" id="PF04410">
    <property type="entry name" value="Gar1"/>
    <property type="match status" value="1"/>
</dbReference>
<dbReference type="Gene3D" id="2.40.10.230">
    <property type="entry name" value="Probable tRNA pseudouridine synthase domain"/>
    <property type="match status" value="1"/>
</dbReference>
<feature type="compositionally biased region" description="Pro residues" evidence="9">
    <location>
        <begin position="400"/>
        <end position="430"/>
    </location>
</feature>
<dbReference type="InterPro" id="IPR038664">
    <property type="entry name" value="Gar1/Naf1_Cbf5-bd_sf"/>
</dbReference>
<dbReference type="GO" id="GO:0005732">
    <property type="term" value="C:sno(s)RNA-containing ribonucleoprotein complex"/>
    <property type="evidence" value="ECO:0007669"/>
    <property type="project" value="InterPro"/>
</dbReference>
<gene>
    <name evidence="10" type="ORF">THRCLA_20783</name>
</gene>
<dbReference type="Proteomes" id="UP000243217">
    <property type="component" value="Unassembled WGS sequence"/>
</dbReference>
<dbReference type="AlphaFoldDB" id="A0A1W0A3H0"/>
<comment type="similarity">
    <text evidence="2">Belongs to the NAF1 family.</text>
</comment>
<accession>A0A1W0A3H0</accession>
<dbReference type="OrthoDB" id="21550at2759"/>
<evidence type="ECO:0000313" key="11">
    <source>
        <dbReference type="Proteomes" id="UP000243217"/>
    </source>
</evidence>
<dbReference type="PANTHER" id="PTHR31633">
    <property type="entry name" value="H/ACA RIBONUCLEOPROTEIN COMPLEX NON-CORE SUBUNIT NAF1"/>
    <property type="match status" value="1"/>
</dbReference>
<dbReference type="InterPro" id="IPR040309">
    <property type="entry name" value="Naf1"/>
</dbReference>
<keyword evidence="7" id="KW-0694">RNA-binding</keyword>
<keyword evidence="8" id="KW-0539">Nucleus</keyword>
<comment type="caution">
    <text evidence="10">The sequence shown here is derived from an EMBL/GenBank/DDBJ whole genome shotgun (WGS) entry which is preliminary data.</text>
</comment>
<evidence type="ECO:0000256" key="4">
    <source>
        <dbReference type="ARBA" id="ARBA00022517"/>
    </source>
</evidence>
<feature type="region of interest" description="Disordered" evidence="9">
    <location>
        <begin position="335"/>
        <end position="438"/>
    </location>
</feature>
<dbReference type="InterPro" id="IPR007504">
    <property type="entry name" value="H/ACA_rnp_Gar1/Naf1"/>
</dbReference>
<evidence type="ECO:0000256" key="7">
    <source>
        <dbReference type="ARBA" id="ARBA00022884"/>
    </source>
</evidence>
<evidence type="ECO:0000256" key="8">
    <source>
        <dbReference type="ARBA" id="ARBA00023242"/>
    </source>
</evidence>
<feature type="compositionally biased region" description="Acidic residues" evidence="9">
    <location>
        <begin position="80"/>
        <end position="98"/>
    </location>
</feature>
<feature type="region of interest" description="Disordered" evidence="9">
    <location>
        <begin position="254"/>
        <end position="319"/>
    </location>
</feature>
<dbReference type="EMBL" id="JNBS01000543">
    <property type="protein sequence ID" value="OQS04832.1"/>
    <property type="molecule type" value="Genomic_DNA"/>
</dbReference>
<keyword evidence="5" id="KW-0698">rRNA processing</keyword>
<keyword evidence="6" id="KW-0597">Phosphoprotein</keyword>
<evidence type="ECO:0000256" key="6">
    <source>
        <dbReference type="ARBA" id="ARBA00022553"/>
    </source>
</evidence>
<sequence length="438" mass="49231">MDVLVAASYAGVDLPNEMESSLTALQVEMKKEEGEVSEKEGDHDMEDVVKEEMKQNDDGKKEGGEKVENVVKEKTKEDVSSGDDSMDNDSEPDSEDEDTGKLRLEIEATLKREEQSSLVVGPAMTTHEIPKVPVKKVDVELTPECPIAQMGHVLTMNRATASITIQGQSKQAILDEGSVLCLANRVVLGCVDEIFGPVKLPLYLIRFEREEDIPESCIAQAPVFYATQHATYVETANLNSRGTDASNLYDEEVGADEEEFSDDEMEAEAKRKNRSSKRKQNTDTPKPRSQGNRSRQPSHSHHHRGQQHHYPPHHLHQRLPAPQHPVHAQYQQHYAQPAPGYGYPPQGYPVAHQHPHYPQQPPQQLPQHGHYPQPPQHGHYPAHHHAPQQHPGAKVHQQGPNPPHPGQQWQGPPPPPPPQPYYQQYPPQPPNDNYHYRN</sequence>
<dbReference type="GO" id="GO:0005634">
    <property type="term" value="C:nucleus"/>
    <property type="evidence" value="ECO:0007669"/>
    <property type="project" value="UniProtKB-SubCell"/>
</dbReference>
<evidence type="ECO:0000256" key="2">
    <source>
        <dbReference type="ARBA" id="ARBA00009801"/>
    </source>
</evidence>
<proteinExistence type="inferred from homology"/>
<feature type="compositionally biased region" description="Low complexity" evidence="9">
    <location>
        <begin position="335"/>
        <end position="352"/>
    </location>
</feature>
<dbReference type="GO" id="GO:0001522">
    <property type="term" value="P:pseudouridine synthesis"/>
    <property type="evidence" value="ECO:0007669"/>
    <property type="project" value="InterPro"/>
</dbReference>
<keyword evidence="4" id="KW-0690">Ribosome biogenesis</keyword>
<dbReference type="InterPro" id="IPR009000">
    <property type="entry name" value="Transl_B-barrel_sf"/>
</dbReference>
<keyword evidence="11" id="KW-1185">Reference proteome</keyword>
<feature type="region of interest" description="Disordered" evidence="9">
    <location>
        <begin position="1"/>
        <end position="101"/>
    </location>
</feature>
<feature type="compositionally biased region" description="Basic residues" evidence="9">
    <location>
        <begin position="296"/>
        <end position="317"/>
    </location>
</feature>
<dbReference type="GO" id="GO:0000493">
    <property type="term" value="P:box H/ACA snoRNP assembly"/>
    <property type="evidence" value="ECO:0007669"/>
    <property type="project" value="InterPro"/>
</dbReference>
<feature type="compositionally biased region" description="Acidic residues" evidence="9">
    <location>
        <begin position="254"/>
        <end position="266"/>
    </location>
</feature>
<dbReference type="GO" id="GO:0003723">
    <property type="term" value="F:RNA binding"/>
    <property type="evidence" value="ECO:0007669"/>
    <property type="project" value="UniProtKB-KW"/>
</dbReference>
<organism evidence="10 11">
    <name type="scientific">Thraustotheca clavata</name>
    <dbReference type="NCBI Taxonomy" id="74557"/>
    <lineage>
        <taxon>Eukaryota</taxon>
        <taxon>Sar</taxon>
        <taxon>Stramenopiles</taxon>
        <taxon>Oomycota</taxon>
        <taxon>Saprolegniomycetes</taxon>
        <taxon>Saprolegniales</taxon>
        <taxon>Achlyaceae</taxon>
        <taxon>Thraustotheca</taxon>
    </lineage>
</organism>
<feature type="compositionally biased region" description="Basic and acidic residues" evidence="9">
    <location>
        <begin position="28"/>
        <end position="79"/>
    </location>
</feature>
<reference evidence="10 11" key="1">
    <citation type="journal article" date="2014" name="Genome Biol. Evol.">
        <title>The secreted proteins of Achlya hypogyna and Thraustotheca clavata identify the ancestral oomycete secretome and reveal gene acquisitions by horizontal gene transfer.</title>
        <authorList>
            <person name="Misner I."/>
            <person name="Blouin N."/>
            <person name="Leonard G."/>
            <person name="Richards T.A."/>
            <person name="Lane C.E."/>
        </authorList>
    </citation>
    <scope>NUCLEOTIDE SEQUENCE [LARGE SCALE GENOMIC DNA]</scope>
    <source>
        <strain evidence="10 11">ATCC 34112</strain>
    </source>
</reference>
<evidence type="ECO:0000256" key="3">
    <source>
        <dbReference type="ARBA" id="ARBA00021438"/>
    </source>
</evidence>
<evidence type="ECO:0000313" key="10">
    <source>
        <dbReference type="EMBL" id="OQS04832.1"/>
    </source>
</evidence>
<dbReference type="STRING" id="74557.A0A1W0A3H0"/>
<dbReference type="GO" id="GO:0006364">
    <property type="term" value="P:rRNA processing"/>
    <property type="evidence" value="ECO:0007669"/>
    <property type="project" value="UniProtKB-KW"/>
</dbReference>
<name>A0A1W0A3H0_9STRA</name>
<protein>
    <recommendedName>
        <fullName evidence="3">H/ACA ribonucleoprotein complex non-core subunit NAF1</fullName>
    </recommendedName>
</protein>
<feature type="compositionally biased region" description="Low complexity" evidence="9">
    <location>
        <begin position="365"/>
        <end position="379"/>
    </location>
</feature>
<evidence type="ECO:0000256" key="5">
    <source>
        <dbReference type="ARBA" id="ARBA00022552"/>
    </source>
</evidence>
<keyword evidence="10" id="KW-0687">Ribonucleoprotein</keyword>
<evidence type="ECO:0000256" key="9">
    <source>
        <dbReference type="SAM" id="MobiDB-lite"/>
    </source>
</evidence>
<feature type="compositionally biased region" description="Polar residues" evidence="9">
    <location>
        <begin position="282"/>
        <end position="292"/>
    </location>
</feature>
<dbReference type="SUPFAM" id="SSF50447">
    <property type="entry name" value="Translation proteins"/>
    <property type="match status" value="1"/>
</dbReference>